<keyword evidence="3" id="KW-1185">Reference proteome</keyword>
<gene>
    <name evidence="2" type="ORF">AVEN_131073_1</name>
</gene>
<dbReference type="AlphaFoldDB" id="A0A4Y2D2Z0"/>
<evidence type="ECO:0000313" key="2">
    <source>
        <dbReference type="EMBL" id="GBM10334.1"/>
    </source>
</evidence>
<reference evidence="2 3" key="1">
    <citation type="journal article" date="2019" name="Sci. Rep.">
        <title>Orb-weaving spider Araneus ventricosus genome elucidates the spidroin gene catalogue.</title>
        <authorList>
            <person name="Kono N."/>
            <person name="Nakamura H."/>
            <person name="Ohtoshi R."/>
            <person name="Moran D.A.P."/>
            <person name="Shinohara A."/>
            <person name="Yoshida Y."/>
            <person name="Fujiwara M."/>
            <person name="Mori M."/>
            <person name="Tomita M."/>
            <person name="Arakawa K."/>
        </authorList>
    </citation>
    <scope>NUCLEOTIDE SEQUENCE [LARGE SCALE GENOMIC DNA]</scope>
</reference>
<name>A0A4Y2D2Z0_ARAVE</name>
<proteinExistence type="predicted"/>
<dbReference type="OrthoDB" id="6459847at2759"/>
<evidence type="ECO:0008006" key="4">
    <source>
        <dbReference type="Google" id="ProtNLM"/>
    </source>
</evidence>
<protein>
    <recommendedName>
        <fullName evidence="4">DUF4817 domain-containing protein</fullName>
    </recommendedName>
</protein>
<organism evidence="2 3">
    <name type="scientific">Araneus ventricosus</name>
    <name type="common">Orbweaver spider</name>
    <name type="synonym">Epeira ventricosa</name>
    <dbReference type="NCBI Taxonomy" id="182803"/>
    <lineage>
        <taxon>Eukaryota</taxon>
        <taxon>Metazoa</taxon>
        <taxon>Ecdysozoa</taxon>
        <taxon>Arthropoda</taxon>
        <taxon>Chelicerata</taxon>
        <taxon>Arachnida</taxon>
        <taxon>Araneae</taxon>
        <taxon>Araneomorphae</taxon>
        <taxon>Entelegynae</taxon>
        <taxon>Araneoidea</taxon>
        <taxon>Araneidae</taxon>
        <taxon>Araneus</taxon>
    </lineage>
</organism>
<evidence type="ECO:0000256" key="1">
    <source>
        <dbReference type="SAM" id="MobiDB-lite"/>
    </source>
</evidence>
<comment type="caution">
    <text evidence="2">The sequence shown here is derived from an EMBL/GenBank/DDBJ whole genome shotgun (WGS) entry which is preliminary data.</text>
</comment>
<feature type="region of interest" description="Disordered" evidence="1">
    <location>
        <begin position="1"/>
        <end position="27"/>
    </location>
</feature>
<dbReference type="EMBL" id="BGPR01000284">
    <property type="protein sequence ID" value="GBM10334.1"/>
    <property type="molecule type" value="Genomic_DNA"/>
</dbReference>
<dbReference type="Proteomes" id="UP000499080">
    <property type="component" value="Unassembled WGS sequence"/>
</dbReference>
<sequence>MPVASPKLRSDTCAVSPHSMGPDDSNFFKVGRGPSTSMGAVRALFTVQRIQVVCLLCSKCHENVKAVQRAWQEEFHNQNWSEKRTAVHTIDCEVCSRVLDGFQNCLTAVLAKEGDHFELLYQ</sequence>
<evidence type="ECO:0000313" key="3">
    <source>
        <dbReference type="Proteomes" id="UP000499080"/>
    </source>
</evidence>
<accession>A0A4Y2D2Z0</accession>